<sequence>MKAAEHISVGTCLALQGNRIQPSKKLDMGGGNVLVLNFLQATLDATLLMVVLNAKAGAAVCMSGVMMHIHIGVSSSAHTPPLASASCRVALMCDRRAIFGREKSFA</sequence>
<evidence type="ECO:0000313" key="1">
    <source>
        <dbReference type="EMBL" id="CAK0785522.1"/>
    </source>
</evidence>
<dbReference type="EMBL" id="CAUYUE010000012">
    <property type="protein sequence ID" value="CAK0785522.1"/>
    <property type="molecule type" value="Genomic_DNA"/>
</dbReference>
<protein>
    <submittedName>
        <fullName evidence="1">Uncharacterized protein</fullName>
    </submittedName>
</protein>
<dbReference type="AlphaFoldDB" id="A0AAV1IEA8"/>
<organism evidence="1 2">
    <name type="scientific">Coccomyxa viridis</name>
    <dbReference type="NCBI Taxonomy" id="1274662"/>
    <lineage>
        <taxon>Eukaryota</taxon>
        <taxon>Viridiplantae</taxon>
        <taxon>Chlorophyta</taxon>
        <taxon>core chlorophytes</taxon>
        <taxon>Trebouxiophyceae</taxon>
        <taxon>Trebouxiophyceae incertae sedis</taxon>
        <taxon>Coccomyxaceae</taxon>
        <taxon>Coccomyxa</taxon>
    </lineage>
</organism>
<evidence type="ECO:0000313" key="2">
    <source>
        <dbReference type="Proteomes" id="UP001314263"/>
    </source>
</evidence>
<name>A0AAV1IEA8_9CHLO</name>
<gene>
    <name evidence="1" type="ORF">CVIRNUC_008732</name>
</gene>
<dbReference type="Proteomes" id="UP001314263">
    <property type="component" value="Unassembled WGS sequence"/>
</dbReference>
<accession>A0AAV1IEA8</accession>
<proteinExistence type="predicted"/>
<comment type="caution">
    <text evidence="1">The sequence shown here is derived from an EMBL/GenBank/DDBJ whole genome shotgun (WGS) entry which is preliminary data.</text>
</comment>
<keyword evidence="2" id="KW-1185">Reference proteome</keyword>
<reference evidence="1 2" key="1">
    <citation type="submission" date="2023-10" db="EMBL/GenBank/DDBJ databases">
        <authorList>
            <person name="Maclean D."/>
            <person name="Macfadyen A."/>
        </authorList>
    </citation>
    <scope>NUCLEOTIDE SEQUENCE [LARGE SCALE GENOMIC DNA]</scope>
</reference>